<feature type="transmembrane region" description="Helical" evidence="6">
    <location>
        <begin position="182"/>
        <end position="200"/>
    </location>
</feature>
<evidence type="ECO:0000256" key="2">
    <source>
        <dbReference type="ARBA" id="ARBA00022475"/>
    </source>
</evidence>
<evidence type="ECO:0000313" key="8">
    <source>
        <dbReference type="EMBL" id="GIJ22889.1"/>
    </source>
</evidence>
<evidence type="ECO:0000259" key="7">
    <source>
        <dbReference type="PROSITE" id="PS50850"/>
    </source>
</evidence>
<evidence type="ECO:0000256" key="1">
    <source>
        <dbReference type="ARBA" id="ARBA00004651"/>
    </source>
</evidence>
<reference evidence="8 9" key="1">
    <citation type="submission" date="2021-01" db="EMBL/GenBank/DDBJ databases">
        <title>Whole genome shotgun sequence of Verrucosispora lutea NBRC 106530.</title>
        <authorList>
            <person name="Komaki H."/>
            <person name="Tamura T."/>
        </authorList>
    </citation>
    <scope>NUCLEOTIDE SEQUENCE [LARGE SCALE GENOMIC DNA]</scope>
    <source>
        <strain evidence="8 9">NBRC 106530</strain>
    </source>
</reference>
<keyword evidence="9" id="KW-1185">Reference proteome</keyword>
<feature type="transmembrane region" description="Helical" evidence="6">
    <location>
        <begin position="240"/>
        <end position="261"/>
    </location>
</feature>
<dbReference type="SUPFAM" id="SSF103473">
    <property type="entry name" value="MFS general substrate transporter"/>
    <property type="match status" value="1"/>
</dbReference>
<organism evidence="8 9">
    <name type="scientific">Micromonospora lutea</name>
    <dbReference type="NCBI Taxonomy" id="419825"/>
    <lineage>
        <taxon>Bacteria</taxon>
        <taxon>Bacillati</taxon>
        <taxon>Actinomycetota</taxon>
        <taxon>Actinomycetes</taxon>
        <taxon>Micromonosporales</taxon>
        <taxon>Micromonosporaceae</taxon>
        <taxon>Micromonospora</taxon>
    </lineage>
</organism>
<accession>A0ABQ4IYA1</accession>
<evidence type="ECO:0000256" key="4">
    <source>
        <dbReference type="ARBA" id="ARBA00022989"/>
    </source>
</evidence>
<dbReference type="PANTHER" id="PTHR23513:SF6">
    <property type="entry name" value="MAJOR FACILITATOR SUPERFAMILY ASSOCIATED DOMAIN-CONTAINING PROTEIN"/>
    <property type="match status" value="1"/>
</dbReference>
<feature type="transmembrane region" description="Helical" evidence="6">
    <location>
        <begin position="155"/>
        <end position="176"/>
    </location>
</feature>
<comment type="subcellular location">
    <subcellularLocation>
        <location evidence="1">Cell membrane</location>
        <topology evidence="1">Multi-pass membrane protein</topology>
    </subcellularLocation>
</comment>
<evidence type="ECO:0000256" key="5">
    <source>
        <dbReference type="ARBA" id="ARBA00023136"/>
    </source>
</evidence>
<proteinExistence type="predicted"/>
<keyword evidence="2" id="KW-1003">Cell membrane</keyword>
<feature type="transmembrane region" description="Helical" evidence="6">
    <location>
        <begin position="82"/>
        <end position="103"/>
    </location>
</feature>
<dbReference type="CDD" id="cd06173">
    <property type="entry name" value="MFS_MefA_like"/>
    <property type="match status" value="1"/>
</dbReference>
<sequence length="423" mass="43396">MGTGPSADAPSSRGRGFGFLLAGQSVSALGDAFANVAMPLLVLASTGSATQMGVVAGLSMVAQLVGGVLAGPIVDQVDRRRLLMACDWAQFALAGSVPLVWWFAPASVWDRYGIWLIYAVVVASSIAVSLSTVGLRAIMPQIVGRDRLVRANGQLITLGEVAYGIGPALAGVVIAATSEADAIGINALTFGVSALAWAFVRPRIAARITAGAVDESTPVPLAGRLAGLRFILAHPFLRHLVALELVNGMLIAGTTMLFIYYLRTDLGVGSGQIGLLLSLASVGAILAAVSTGALRRLLGVGRAWLLSVAVQGVALATVSLGGSIWMVAPLAVVFAYGQVVAAILGTTLRQEVTPDPLLGRVSAAVLTVFLATEALGIVLVSAAADRFATTTVFVVVGLLNLLVALAGLGTPLWRTRSARQEAS</sequence>
<feature type="transmembrane region" description="Helical" evidence="6">
    <location>
        <begin position="52"/>
        <end position="70"/>
    </location>
</feature>
<dbReference type="Gene3D" id="1.20.1250.20">
    <property type="entry name" value="MFS general substrate transporter like domains"/>
    <property type="match status" value="1"/>
</dbReference>
<dbReference type="InterPro" id="IPR036259">
    <property type="entry name" value="MFS_trans_sf"/>
</dbReference>
<dbReference type="InterPro" id="IPR011701">
    <property type="entry name" value="MFS"/>
</dbReference>
<feature type="transmembrane region" description="Helical" evidence="6">
    <location>
        <begin position="301"/>
        <end position="318"/>
    </location>
</feature>
<feature type="transmembrane region" description="Helical" evidence="6">
    <location>
        <begin position="357"/>
        <end position="380"/>
    </location>
</feature>
<feature type="transmembrane region" description="Helical" evidence="6">
    <location>
        <begin position="273"/>
        <end position="294"/>
    </location>
</feature>
<dbReference type="PROSITE" id="PS50850">
    <property type="entry name" value="MFS"/>
    <property type="match status" value="1"/>
</dbReference>
<name>A0ABQ4IYA1_9ACTN</name>
<feature type="domain" description="Major facilitator superfamily (MFS) profile" evidence="7">
    <location>
        <begin position="236"/>
        <end position="423"/>
    </location>
</feature>
<feature type="transmembrane region" description="Helical" evidence="6">
    <location>
        <begin position="324"/>
        <end position="345"/>
    </location>
</feature>
<dbReference type="RefSeq" id="WP_204000674.1">
    <property type="nucleotide sequence ID" value="NZ_BOPB01000018.1"/>
</dbReference>
<dbReference type="Proteomes" id="UP000643165">
    <property type="component" value="Unassembled WGS sequence"/>
</dbReference>
<keyword evidence="4 6" id="KW-1133">Transmembrane helix</keyword>
<evidence type="ECO:0000256" key="3">
    <source>
        <dbReference type="ARBA" id="ARBA00022692"/>
    </source>
</evidence>
<feature type="transmembrane region" description="Helical" evidence="6">
    <location>
        <begin position="115"/>
        <end position="135"/>
    </location>
</feature>
<protein>
    <submittedName>
        <fullName evidence="8">MFS transporter</fullName>
    </submittedName>
</protein>
<evidence type="ECO:0000313" key="9">
    <source>
        <dbReference type="Proteomes" id="UP000643165"/>
    </source>
</evidence>
<dbReference type="InterPro" id="IPR020846">
    <property type="entry name" value="MFS_dom"/>
</dbReference>
<feature type="transmembrane region" description="Helical" evidence="6">
    <location>
        <begin position="392"/>
        <end position="413"/>
    </location>
</feature>
<comment type="caution">
    <text evidence="8">The sequence shown here is derived from an EMBL/GenBank/DDBJ whole genome shotgun (WGS) entry which is preliminary data.</text>
</comment>
<keyword evidence="5 6" id="KW-0472">Membrane</keyword>
<dbReference type="PANTHER" id="PTHR23513">
    <property type="entry name" value="INTEGRAL MEMBRANE EFFLUX PROTEIN-RELATED"/>
    <property type="match status" value="1"/>
</dbReference>
<keyword evidence="3 6" id="KW-0812">Transmembrane</keyword>
<evidence type="ECO:0000256" key="6">
    <source>
        <dbReference type="SAM" id="Phobius"/>
    </source>
</evidence>
<dbReference type="EMBL" id="BOPB01000018">
    <property type="protein sequence ID" value="GIJ22889.1"/>
    <property type="molecule type" value="Genomic_DNA"/>
</dbReference>
<dbReference type="Pfam" id="PF07690">
    <property type="entry name" value="MFS_1"/>
    <property type="match status" value="1"/>
</dbReference>
<gene>
    <name evidence="8" type="ORF">Vlu01_35130</name>
</gene>